<sequence>MQTQISAEEFARFQSQLLELRQQKYAADESRIRADRRADDLEKTLALQSGEIAELRSSLSRIQRAGDIDALFKENQSLRHRLINIESSFQLQTSTLRAECERLQADNSVLLSTLKTAGLNQTTATSSAHDEGTQTIPIIQTVKASQTLKSGQTSSQVQTDLLSADIENVENRLNELSEADTLLANERLASGRLVKELLERELDVERLERDCEALRSELVVMEKRSDRVQKDLKRQLASAVRAAKQATATPSLSSLVYVQKPPQKCDTISVESFSLCGGVNGVQVMGNDGDMSETSSSSPIPQQTLFSEDDLKGLLNRLSEVQEENCNLRHKVKRLEADLDAKSTIIQQRLTDKAIPYPPVQTNADSSKATPVTNPHSLIPRLASDVLSTVKSKLKQLEAVTMEMSSPTTAVSSVELLGLKRLCEELMTRNISLERALEIALSSGKGNEEI</sequence>
<dbReference type="PANTHER" id="PTHR18978">
    <property type="entry name" value="GRIP-1 ASSOCIATED PROTEIN 1"/>
    <property type="match status" value="1"/>
</dbReference>
<dbReference type="GO" id="GO:0098887">
    <property type="term" value="P:neurotransmitter receptor transport, endosome to postsynaptic membrane"/>
    <property type="evidence" value="ECO:0007669"/>
    <property type="project" value="TreeGrafter"/>
</dbReference>
<proteinExistence type="predicted"/>
<feature type="coiled-coil region" evidence="1">
    <location>
        <begin position="159"/>
        <end position="249"/>
    </location>
</feature>
<dbReference type="InterPro" id="IPR026204">
    <property type="entry name" value="GRIPAP1"/>
</dbReference>
<accession>A0A5K3ER34</accession>
<dbReference type="PANTHER" id="PTHR18978:SF1">
    <property type="entry name" value="GRIP1-ASSOCIATED PROTEIN 1"/>
    <property type="match status" value="1"/>
</dbReference>
<feature type="region of interest" description="Disordered" evidence="2">
    <location>
        <begin position="356"/>
        <end position="375"/>
    </location>
</feature>
<dbReference type="AlphaFoldDB" id="A0A5K3ER34"/>
<dbReference type="GO" id="GO:0099152">
    <property type="term" value="P:regulation of neurotransmitter receptor transport, endosome to postsynaptic membrane"/>
    <property type="evidence" value="ECO:0007669"/>
    <property type="project" value="TreeGrafter"/>
</dbReference>
<dbReference type="GO" id="GO:0099158">
    <property type="term" value="P:regulation of recycling endosome localization within postsynapse"/>
    <property type="evidence" value="ECO:0007669"/>
    <property type="project" value="TreeGrafter"/>
</dbReference>
<keyword evidence="1" id="KW-0175">Coiled coil</keyword>
<feature type="compositionally biased region" description="Polar residues" evidence="2">
    <location>
        <begin position="360"/>
        <end position="375"/>
    </location>
</feature>
<dbReference type="GO" id="GO:1905244">
    <property type="term" value="P:regulation of modification of synaptic structure"/>
    <property type="evidence" value="ECO:0007669"/>
    <property type="project" value="TreeGrafter"/>
</dbReference>
<dbReference type="GO" id="GO:0098837">
    <property type="term" value="C:postsynaptic recycling endosome"/>
    <property type="evidence" value="ECO:0007669"/>
    <property type="project" value="TreeGrafter"/>
</dbReference>
<evidence type="ECO:0000313" key="3">
    <source>
        <dbReference type="WBParaSite" id="MCU_002427-RA"/>
    </source>
</evidence>
<dbReference type="WBParaSite" id="MCU_002427-RB">
    <property type="protein sequence ID" value="MCU_002427-RB"/>
    <property type="gene ID" value="MCU_002427"/>
</dbReference>
<protein>
    <submittedName>
        <fullName evidence="3 4">GRIP domain-containing protein</fullName>
    </submittedName>
</protein>
<organism evidence="4">
    <name type="scientific">Mesocestoides corti</name>
    <name type="common">Flatworm</name>
    <dbReference type="NCBI Taxonomy" id="53468"/>
    <lineage>
        <taxon>Eukaryota</taxon>
        <taxon>Metazoa</taxon>
        <taxon>Spiralia</taxon>
        <taxon>Lophotrochozoa</taxon>
        <taxon>Platyhelminthes</taxon>
        <taxon>Cestoda</taxon>
        <taxon>Eucestoda</taxon>
        <taxon>Cyclophyllidea</taxon>
        <taxon>Mesocestoididae</taxon>
        <taxon>Mesocestoides</taxon>
    </lineage>
</organism>
<evidence type="ECO:0000313" key="4">
    <source>
        <dbReference type="WBParaSite" id="MCU_002427-RB"/>
    </source>
</evidence>
<evidence type="ECO:0000256" key="1">
    <source>
        <dbReference type="SAM" id="Coils"/>
    </source>
</evidence>
<dbReference type="GO" id="GO:0098978">
    <property type="term" value="C:glutamatergic synapse"/>
    <property type="evidence" value="ECO:0007669"/>
    <property type="project" value="TreeGrafter"/>
</dbReference>
<name>A0A5K3ER34_MESCO</name>
<evidence type="ECO:0000256" key="2">
    <source>
        <dbReference type="SAM" id="MobiDB-lite"/>
    </source>
</evidence>
<reference evidence="3 4" key="1">
    <citation type="submission" date="2019-11" db="UniProtKB">
        <authorList>
            <consortium name="WormBaseParasite"/>
        </authorList>
    </citation>
    <scope>IDENTIFICATION</scope>
</reference>
<dbReference type="GO" id="GO:0098998">
    <property type="term" value="C:extrinsic component of postsynaptic early endosome membrane"/>
    <property type="evidence" value="ECO:0007669"/>
    <property type="project" value="TreeGrafter"/>
</dbReference>
<dbReference type="WBParaSite" id="MCU_002427-RA">
    <property type="protein sequence ID" value="MCU_002427-RA"/>
    <property type="gene ID" value="MCU_002427"/>
</dbReference>